<feature type="domain" description="NADP-dependent oxidoreductase" evidence="1">
    <location>
        <begin position="15"/>
        <end position="302"/>
    </location>
</feature>
<dbReference type="InterPro" id="IPR050523">
    <property type="entry name" value="AKR_Detox_Biosynth"/>
</dbReference>
<sequence length="309" mass="32964">MRYRQLGNTGMRVSRLALGTMTWGNGTDVAEAAAQLSLFHQAGGTLVDTSPVHQHGHGETMLGSLLNDTVARDDLLIATTTGPRISRAALLDSLHGSLRRLGVDHIDLWQLHGWDSTVPLEETLDTLDTAVTSGKVRYIGVVNQRGWQLATMAALQSTAAGRIPLACVQTEYSLLQRLPEHELLPAARHHHVSLLPCSPLAGGVLTGKYRTETPTDSRAADPEMAPYITHHRTPRAGRIVHALATAADGLGTSPAAVALAWIRDRPGVGSPVLGARTTEQLKSCLDCEQVTLPPAIQAALDDVSALPQP</sequence>
<dbReference type="SUPFAM" id="SSF51430">
    <property type="entry name" value="NAD(P)-linked oxidoreductase"/>
    <property type="match status" value="1"/>
</dbReference>
<comment type="caution">
    <text evidence="2">The sequence shown here is derived from an EMBL/GenBank/DDBJ whole genome shotgun (WGS) entry which is preliminary data.</text>
</comment>
<dbReference type="Gene3D" id="3.20.20.100">
    <property type="entry name" value="NADP-dependent oxidoreductase domain"/>
    <property type="match status" value="1"/>
</dbReference>
<gene>
    <name evidence="2" type="ORF">CEP50_12185</name>
</gene>
<protein>
    <submittedName>
        <fullName evidence="2">Aldo/keto reductase</fullName>
    </submittedName>
</protein>
<dbReference type="PANTHER" id="PTHR43364">
    <property type="entry name" value="NADH-SPECIFIC METHYLGLYOXAL REDUCTASE-RELATED"/>
    <property type="match status" value="1"/>
</dbReference>
<dbReference type="InterPro" id="IPR036812">
    <property type="entry name" value="NAD(P)_OxRdtase_dom_sf"/>
</dbReference>
<dbReference type="Pfam" id="PF00248">
    <property type="entry name" value="Aldo_ket_red"/>
    <property type="match status" value="1"/>
</dbReference>
<dbReference type="Proteomes" id="UP000239352">
    <property type="component" value="Unassembled WGS sequence"/>
</dbReference>
<organism evidence="2 3">
    <name type="scientific">Actinopolyspora mortivallis</name>
    <dbReference type="NCBI Taxonomy" id="33906"/>
    <lineage>
        <taxon>Bacteria</taxon>
        <taxon>Bacillati</taxon>
        <taxon>Actinomycetota</taxon>
        <taxon>Actinomycetes</taxon>
        <taxon>Actinopolysporales</taxon>
        <taxon>Actinopolysporaceae</taxon>
        <taxon>Actinopolyspora</taxon>
    </lineage>
</organism>
<reference evidence="2 3" key="1">
    <citation type="submission" date="2018-03" db="EMBL/GenBank/DDBJ databases">
        <title>Actinopolyspora mortivallis from Sahara, screening for active biomolecules.</title>
        <authorList>
            <person name="Selama O."/>
            <person name="Wellington E.M.H."/>
            <person name="Hacene H."/>
        </authorList>
    </citation>
    <scope>NUCLEOTIDE SEQUENCE [LARGE SCALE GENOMIC DNA]</scope>
    <source>
        <strain evidence="2 3">M5A</strain>
    </source>
</reference>
<keyword evidence="3" id="KW-1185">Reference proteome</keyword>
<dbReference type="AlphaFoldDB" id="A0A2T0GVC8"/>
<evidence type="ECO:0000313" key="3">
    <source>
        <dbReference type="Proteomes" id="UP000239352"/>
    </source>
</evidence>
<proteinExistence type="predicted"/>
<dbReference type="GO" id="GO:0005829">
    <property type="term" value="C:cytosol"/>
    <property type="evidence" value="ECO:0007669"/>
    <property type="project" value="TreeGrafter"/>
</dbReference>
<dbReference type="InParanoid" id="A0A2T0GVC8"/>
<evidence type="ECO:0000259" key="1">
    <source>
        <dbReference type="Pfam" id="PF00248"/>
    </source>
</evidence>
<name>A0A2T0GVC8_ACTMO</name>
<accession>A0A2T0GVC8</accession>
<dbReference type="InterPro" id="IPR023210">
    <property type="entry name" value="NADP_OxRdtase_dom"/>
</dbReference>
<evidence type="ECO:0000313" key="2">
    <source>
        <dbReference type="EMBL" id="PRW63054.1"/>
    </source>
</evidence>
<dbReference type="STRING" id="1050202.GCA_000384035_01774"/>
<dbReference type="RefSeq" id="WP_106114066.1">
    <property type="nucleotide sequence ID" value="NZ_PVSR01000020.1"/>
</dbReference>
<dbReference type="EMBL" id="PVSR01000020">
    <property type="protein sequence ID" value="PRW63054.1"/>
    <property type="molecule type" value="Genomic_DNA"/>
</dbReference>
<dbReference type="PANTHER" id="PTHR43364:SF18">
    <property type="entry name" value="OXIDOREDUCTASE"/>
    <property type="match status" value="1"/>
</dbReference>